<evidence type="ECO:0000256" key="1">
    <source>
        <dbReference type="SAM" id="SignalP"/>
    </source>
</evidence>
<dbReference type="EMBL" id="MU864952">
    <property type="protein sequence ID" value="KAK4464089.1"/>
    <property type="molecule type" value="Genomic_DNA"/>
</dbReference>
<dbReference type="PANTHER" id="PTHR17630">
    <property type="entry name" value="DIENELACTONE HYDROLASE"/>
    <property type="match status" value="1"/>
</dbReference>
<organism evidence="3 4">
    <name type="scientific">Cladorrhinum samala</name>
    <dbReference type="NCBI Taxonomy" id="585594"/>
    <lineage>
        <taxon>Eukaryota</taxon>
        <taxon>Fungi</taxon>
        <taxon>Dikarya</taxon>
        <taxon>Ascomycota</taxon>
        <taxon>Pezizomycotina</taxon>
        <taxon>Sordariomycetes</taxon>
        <taxon>Sordariomycetidae</taxon>
        <taxon>Sordariales</taxon>
        <taxon>Podosporaceae</taxon>
        <taxon>Cladorrhinum</taxon>
    </lineage>
</organism>
<dbReference type="SUPFAM" id="SSF53474">
    <property type="entry name" value="alpha/beta-Hydrolases"/>
    <property type="match status" value="1"/>
</dbReference>
<feature type="signal peptide" evidence="1">
    <location>
        <begin position="1"/>
        <end position="20"/>
    </location>
</feature>
<evidence type="ECO:0000313" key="4">
    <source>
        <dbReference type="Proteomes" id="UP001321749"/>
    </source>
</evidence>
<accession>A0AAV9HTD8</accession>
<comment type="caution">
    <text evidence="3">The sequence shown here is derived from an EMBL/GenBank/DDBJ whole genome shotgun (WGS) entry which is preliminary data.</text>
</comment>
<name>A0AAV9HTD8_9PEZI</name>
<dbReference type="Proteomes" id="UP001321749">
    <property type="component" value="Unassembled WGS sequence"/>
</dbReference>
<feature type="domain" description="Dienelactone hydrolase" evidence="2">
    <location>
        <begin position="70"/>
        <end position="276"/>
    </location>
</feature>
<keyword evidence="1" id="KW-0732">Signal</keyword>
<gene>
    <name evidence="3" type="ORF">QBC42DRAFT_172256</name>
</gene>
<reference evidence="3" key="1">
    <citation type="journal article" date="2023" name="Mol. Phylogenet. Evol.">
        <title>Genome-scale phylogeny and comparative genomics of the fungal order Sordariales.</title>
        <authorList>
            <person name="Hensen N."/>
            <person name="Bonometti L."/>
            <person name="Westerberg I."/>
            <person name="Brannstrom I.O."/>
            <person name="Guillou S."/>
            <person name="Cros-Aarteil S."/>
            <person name="Calhoun S."/>
            <person name="Haridas S."/>
            <person name="Kuo A."/>
            <person name="Mondo S."/>
            <person name="Pangilinan J."/>
            <person name="Riley R."/>
            <person name="LaButti K."/>
            <person name="Andreopoulos B."/>
            <person name="Lipzen A."/>
            <person name="Chen C."/>
            <person name="Yan M."/>
            <person name="Daum C."/>
            <person name="Ng V."/>
            <person name="Clum A."/>
            <person name="Steindorff A."/>
            <person name="Ohm R.A."/>
            <person name="Martin F."/>
            <person name="Silar P."/>
            <person name="Natvig D.O."/>
            <person name="Lalanne C."/>
            <person name="Gautier V."/>
            <person name="Ament-Velasquez S.L."/>
            <person name="Kruys A."/>
            <person name="Hutchinson M.I."/>
            <person name="Powell A.J."/>
            <person name="Barry K."/>
            <person name="Miller A.N."/>
            <person name="Grigoriev I.V."/>
            <person name="Debuchy R."/>
            <person name="Gladieux P."/>
            <person name="Hiltunen Thoren M."/>
            <person name="Johannesson H."/>
        </authorList>
    </citation>
    <scope>NUCLEOTIDE SEQUENCE</scope>
    <source>
        <strain evidence="3">PSN324</strain>
    </source>
</reference>
<dbReference type="InterPro" id="IPR002925">
    <property type="entry name" value="Dienelactn_hydro"/>
</dbReference>
<dbReference type="GO" id="GO:0016787">
    <property type="term" value="F:hydrolase activity"/>
    <property type="evidence" value="ECO:0007669"/>
    <property type="project" value="InterPro"/>
</dbReference>
<sequence length="282" mass="30447">MRFPVLSALILLSGVSSSAADKKDKPSSYSIERTLVKETGDGSGKEFVHNNVTYYIAKPSPANPRTKARSDIAVLYLTDVYGLPLPENQRLMDSFAMAGYLTVGPDLFQGVPAPNDINTPGFNTSVFLAKHTPEVTDPIVASAIGYLRDKLKVKKVAVAGYCYGGKYAFRFVAGGGAQQAIADVAFSAHPSLLTESEISAVSKPMAVAAAETDSLLNVTARSNMEVLLKETGQRYQVNLYSGTPHGFAVRANLSDPQQKYGKEESFVQAVRWFDTFFITNGV</sequence>
<evidence type="ECO:0000313" key="3">
    <source>
        <dbReference type="EMBL" id="KAK4464089.1"/>
    </source>
</evidence>
<dbReference type="AlphaFoldDB" id="A0AAV9HTD8"/>
<feature type="chain" id="PRO_5043395710" evidence="1">
    <location>
        <begin position="21"/>
        <end position="282"/>
    </location>
</feature>
<protein>
    <submittedName>
        <fullName evidence="3">Protein AIM2</fullName>
    </submittedName>
</protein>
<dbReference type="Pfam" id="PF01738">
    <property type="entry name" value="DLH"/>
    <property type="match status" value="1"/>
</dbReference>
<dbReference type="Gene3D" id="3.40.50.1820">
    <property type="entry name" value="alpha/beta hydrolase"/>
    <property type="match status" value="1"/>
</dbReference>
<proteinExistence type="predicted"/>
<dbReference type="InterPro" id="IPR029058">
    <property type="entry name" value="AB_hydrolase_fold"/>
</dbReference>
<reference evidence="3" key="2">
    <citation type="submission" date="2023-06" db="EMBL/GenBank/DDBJ databases">
        <authorList>
            <consortium name="Lawrence Berkeley National Laboratory"/>
            <person name="Mondo S.J."/>
            <person name="Hensen N."/>
            <person name="Bonometti L."/>
            <person name="Westerberg I."/>
            <person name="Brannstrom I.O."/>
            <person name="Guillou S."/>
            <person name="Cros-Aarteil S."/>
            <person name="Calhoun S."/>
            <person name="Haridas S."/>
            <person name="Kuo A."/>
            <person name="Pangilinan J."/>
            <person name="Riley R."/>
            <person name="Labutti K."/>
            <person name="Andreopoulos B."/>
            <person name="Lipzen A."/>
            <person name="Chen C."/>
            <person name="Yanf M."/>
            <person name="Daum C."/>
            <person name="Ng V."/>
            <person name="Clum A."/>
            <person name="Steindorff A."/>
            <person name="Ohm R."/>
            <person name="Martin F."/>
            <person name="Silar P."/>
            <person name="Natvig D."/>
            <person name="Lalanne C."/>
            <person name="Gautier V."/>
            <person name="Ament-Velasquez S.L."/>
            <person name="Kruys A."/>
            <person name="Hutchinson M.I."/>
            <person name="Powell A.J."/>
            <person name="Barry K."/>
            <person name="Miller A.N."/>
            <person name="Grigoriev I.V."/>
            <person name="Debuchy R."/>
            <person name="Gladieux P."/>
            <person name="Thoren M.H."/>
            <person name="Johannesson H."/>
        </authorList>
    </citation>
    <scope>NUCLEOTIDE SEQUENCE</scope>
    <source>
        <strain evidence="3">PSN324</strain>
    </source>
</reference>
<dbReference type="PANTHER" id="PTHR17630:SF44">
    <property type="entry name" value="PROTEIN AIM2"/>
    <property type="match status" value="1"/>
</dbReference>
<evidence type="ECO:0000259" key="2">
    <source>
        <dbReference type="Pfam" id="PF01738"/>
    </source>
</evidence>
<keyword evidence="4" id="KW-1185">Reference proteome</keyword>